<comment type="similarity">
    <text evidence="8">Belongs to the nanos family.</text>
</comment>
<keyword evidence="6 8" id="KW-0810">Translation regulation</keyword>
<evidence type="ECO:0000313" key="11">
    <source>
        <dbReference type="EMBL" id="CAB3220023.1"/>
    </source>
</evidence>
<keyword evidence="2" id="KW-0963">Cytoplasm</keyword>
<proteinExistence type="inferred from homology"/>
<keyword evidence="3" id="KW-0479">Metal-binding</keyword>
<evidence type="ECO:0000256" key="2">
    <source>
        <dbReference type="ARBA" id="ARBA00022490"/>
    </source>
</evidence>
<dbReference type="GO" id="GO:0003723">
    <property type="term" value="F:RNA binding"/>
    <property type="evidence" value="ECO:0007669"/>
    <property type="project" value="UniProtKB-UniRule"/>
</dbReference>
<keyword evidence="4 8" id="KW-0863">Zinc-finger</keyword>
<sequence>MGRCTLEDIMKEFQMNGSDSPYTPDEDRIWGNPATSVCGVGGGGSGAYLRQKSWPAPDSSPAPRLPRRDVSGPLDFTPTEFTSTSTPVEESSTPPPPLSDEQLRVLSTLPNSALFALLQELEQSRDPHKRVKRLSSECRFCKNNGERECYYRSHSLKDGAGRVTCPVLRAFVCARCGASGDTAHTIKYCPLSTSDGEYLHPHTAGTARSAPPTVSTCTPTPPVLPAQHLRRTSDGEYLHPHTAGTARSAPPIIVIALKIECGKFLVPVIAHNIQYSRAVERIKSAAMLRSVRLASGRRRAAGSVAPPAPSSTAHYLVFGEPTPNDVIENNSYNSYALSSPLDPLWAALEQKLLS</sequence>
<evidence type="ECO:0000256" key="4">
    <source>
        <dbReference type="ARBA" id="ARBA00022771"/>
    </source>
</evidence>
<evidence type="ECO:0000256" key="5">
    <source>
        <dbReference type="ARBA" id="ARBA00022833"/>
    </source>
</evidence>
<comment type="subcellular location">
    <subcellularLocation>
        <location evidence="1">Cytoplasm</location>
    </subcellularLocation>
</comment>
<dbReference type="Proteomes" id="UP000494256">
    <property type="component" value="Unassembled WGS sequence"/>
</dbReference>
<dbReference type="AlphaFoldDB" id="A0A8S0YLW8"/>
<dbReference type="Pfam" id="PF05741">
    <property type="entry name" value="zf-nanos"/>
    <property type="match status" value="1"/>
</dbReference>
<comment type="caution">
    <text evidence="11">The sequence shown here is derived from an EMBL/GenBank/DDBJ whole genome shotgun (WGS) entry which is preliminary data.</text>
</comment>
<dbReference type="Gene3D" id="4.10.60.30">
    <property type="entry name" value="Nanos, RNA-binding domain"/>
    <property type="match status" value="1"/>
</dbReference>
<protein>
    <recommendedName>
        <fullName evidence="10">Nanos-type domain-containing protein</fullName>
    </recommendedName>
</protein>
<accession>A0A8S0YLW8</accession>
<evidence type="ECO:0000256" key="1">
    <source>
        <dbReference type="ARBA" id="ARBA00004496"/>
    </source>
</evidence>
<dbReference type="InterPro" id="IPR008705">
    <property type="entry name" value="Nanos/Xcar2"/>
</dbReference>
<feature type="domain" description="Nanos-type" evidence="10">
    <location>
        <begin position="137"/>
        <end position="191"/>
    </location>
</feature>
<dbReference type="GO" id="GO:0008270">
    <property type="term" value="F:zinc ion binding"/>
    <property type="evidence" value="ECO:0007669"/>
    <property type="project" value="UniProtKB-KW"/>
</dbReference>
<evidence type="ECO:0000256" key="7">
    <source>
        <dbReference type="ARBA" id="ARBA00022884"/>
    </source>
</evidence>
<dbReference type="GO" id="GO:0005737">
    <property type="term" value="C:cytoplasm"/>
    <property type="evidence" value="ECO:0007669"/>
    <property type="project" value="UniProtKB-SubCell"/>
</dbReference>
<evidence type="ECO:0000259" key="10">
    <source>
        <dbReference type="PROSITE" id="PS51522"/>
    </source>
</evidence>
<reference evidence="11 12" key="1">
    <citation type="submission" date="2020-04" db="EMBL/GenBank/DDBJ databases">
        <authorList>
            <person name="Wallbank WR R."/>
            <person name="Pardo Diaz C."/>
            <person name="Kozak K."/>
            <person name="Martin S."/>
            <person name="Jiggins C."/>
            <person name="Moest M."/>
            <person name="Warren A I."/>
            <person name="Byers J.R.P. K."/>
            <person name="Montejo-Kovacevich G."/>
            <person name="Yen C E."/>
        </authorList>
    </citation>
    <scope>NUCLEOTIDE SEQUENCE [LARGE SCALE GENOMIC DNA]</scope>
</reference>
<organism evidence="11 12">
    <name type="scientific">Arctia plantaginis</name>
    <name type="common">Wood tiger moth</name>
    <name type="synonym">Phalaena plantaginis</name>
    <dbReference type="NCBI Taxonomy" id="874455"/>
    <lineage>
        <taxon>Eukaryota</taxon>
        <taxon>Metazoa</taxon>
        <taxon>Ecdysozoa</taxon>
        <taxon>Arthropoda</taxon>
        <taxon>Hexapoda</taxon>
        <taxon>Insecta</taxon>
        <taxon>Pterygota</taxon>
        <taxon>Neoptera</taxon>
        <taxon>Endopterygota</taxon>
        <taxon>Lepidoptera</taxon>
        <taxon>Glossata</taxon>
        <taxon>Ditrysia</taxon>
        <taxon>Noctuoidea</taxon>
        <taxon>Erebidae</taxon>
        <taxon>Arctiinae</taxon>
        <taxon>Arctia</taxon>
    </lineage>
</organism>
<dbReference type="EMBL" id="CADEBD010000034">
    <property type="protein sequence ID" value="CAB3220023.1"/>
    <property type="molecule type" value="Genomic_DNA"/>
</dbReference>
<name>A0A8S0YLW8_ARCPL</name>
<dbReference type="PANTHER" id="PTHR12887">
    <property type="entry name" value="NANOS PROTEIN"/>
    <property type="match status" value="1"/>
</dbReference>
<evidence type="ECO:0000256" key="9">
    <source>
        <dbReference type="SAM" id="MobiDB-lite"/>
    </source>
</evidence>
<feature type="compositionally biased region" description="Low complexity" evidence="9">
    <location>
        <begin position="77"/>
        <end position="92"/>
    </location>
</feature>
<evidence type="ECO:0000256" key="3">
    <source>
        <dbReference type="ARBA" id="ARBA00022723"/>
    </source>
</evidence>
<evidence type="ECO:0000256" key="6">
    <source>
        <dbReference type="ARBA" id="ARBA00022845"/>
    </source>
</evidence>
<evidence type="ECO:0000313" key="12">
    <source>
        <dbReference type="Proteomes" id="UP000494256"/>
    </source>
</evidence>
<dbReference type="InterPro" id="IPR024161">
    <property type="entry name" value="Znf_nanos-typ"/>
</dbReference>
<dbReference type="InterPro" id="IPR038129">
    <property type="entry name" value="Nanos_sf"/>
</dbReference>
<dbReference type="GO" id="GO:0006417">
    <property type="term" value="P:regulation of translation"/>
    <property type="evidence" value="ECO:0007669"/>
    <property type="project" value="UniProtKB-UniRule"/>
</dbReference>
<evidence type="ECO:0000256" key="8">
    <source>
        <dbReference type="PROSITE-ProRule" id="PRU00855"/>
    </source>
</evidence>
<dbReference type="PROSITE" id="PS51522">
    <property type="entry name" value="ZF_NANOS"/>
    <property type="match status" value="1"/>
</dbReference>
<keyword evidence="5" id="KW-0862">Zinc</keyword>
<feature type="region of interest" description="Disordered" evidence="9">
    <location>
        <begin position="42"/>
        <end position="100"/>
    </location>
</feature>
<keyword evidence="7 8" id="KW-0694">RNA-binding</keyword>
<gene>
    <name evidence="11" type="ORF">APLA_LOCUS129</name>
</gene>